<organism evidence="7 8">
    <name type="scientific">Paenibacillus anaericanus</name>
    <dbReference type="NCBI Taxonomy" id="170367"/>
    <lineage>
        <taxon>Bacteria</taxon>
        <taxon>Bacillati</taxon>
        <taxon>Bacillota</taxon>
        <taxon>Bacilli</taxon>
        <taxon>Bacillales</taxon>
        <taxon>Paenibacillaceae</taxon>
        <taxon>Paenibacillus</taxon>
    </lineage>
</organism>
<evidence type="ECO:0000256" key="1">
    <source>
        <dbReference type="ARBA" id="ARBA00004141"/>
    </source>
</evidence>
<feature type="transmembrane region" description="Helical" evidence="5">
    <location>
        <begin position="46"/>
        <end position="63"/>
    </location>
</feature>
<evidence type="ECO:0000313" key="7">
    <source>
        <dbReference type="EMBL" id="RUT44463.1"/>
    </source>
</evidence>
<dbReference type="GO" id="GO:0016020">
    <property type="term" value="C:membrane"/>
    <property type="evidence" value="ECO:0007669"/>
    <property type="project" value="UniProtKB-SubCell"/>
</dbReference>
<feature type="transmembrane region" description="Helical" evidence="5">
    <location>
        <begin position="83"/>
        <end position="106"/>
    </location>
</feature>
<keyword evidence="2 5" id="KW-0812">Transmembrane</keyword>
<name>A0A3S1BLV4_9BACL</name>
<evidence type="ECO:0000256" key="3">
    <source>
        <dbReference type="ARBA" id="ARBA00022989"/>
    </source>
</evidence>
<dbReference type="InterPro" id="IPR006977">
    <property type="entry name" value="Yip1_dom"/>
</dbReference>
<comment type="caution">
    <text evidence="7">The sequence shown here is derived from an EMBL/GenBank/DDBJ whole genome shotgun (WGS) entry which is preliminary data.</text>
</comment>
<feature type="transmembrane region" description="Helical" evidence="5">
    <location>
        <begin position="196"/>
        <end position="220"/>
    </location>
</feature>
<dbReference type="EMBL" id="RZNY01000015">
    <property type="protein sequence ID" value="RUT44463.1"/>
    <property type="molecule type" value="Genomic_DNA"/>
</dbReference>
<sequence>MELLKDEQRLHDANGSNGNDRWNIWLKIWIRPRETMRRILNEPNNVDQVIVLLLVGGFIYGLNQSVLKNSGDSTSLWSLLLSLTFATIIGAIIYYFVIGGLFYWVGKLLGGTGSYRDVRLSLAYAYIPSVITLVTWIPSLILFGKENFTSETPRMDSSIGLLIIFLIFGIIEFIIGIWSVFIFLKCLGEAHRFSAWKALLTFILPFILLVILGGIIAVALGG</sequence>
<evidence type="ECO:0000256" key="2">
    <source>
        <dbReference type="ARBA" id="ARBA00022692"/>
    </source>
</evidence>
<accession>A0A3S1BLV4</accession>
<proteinExistence type="predicted"/>
<evidence type="ECO:0000313" key="8">
    <source>
        <dbReference type="Proteomes" id="UP000279446"/>
    </source>
</evidence>
<feature type="transmembrane region" description="Helical" evidence="5">
    <location>
        <begin position="118"/>
        <end position="139"/>
    </location>
</feature>
<reference evidence="7 8" key="1">
    <citation type="submission" date="2018-12" db="EMBL/GenBank/DDBJ databases">
        <authorList>
            <person name="Sun L."/>
            <person name="Chen Z."/>
        </authorList>
    </citation>
    <scope>NUCLEOTIDE SEQUENCE [LARGE SCALE GENOMIC DNA]</scope>
    <source>
        <strain evidence="7 8">DSM 15890</strain>
    </source>
</reference>
<evidence type="ECO:0000259" key="6">
    <source>
        <dbReference type="Pfam" id="PF04893"/>
    </source>
</evidence>
<dbReference type="Proteomes" id="UP000279446">
    <property type="component" value="Unassembled WGS sequence"/>
</dbReference>
<evidence type="ECO:0000256" key="5">
    <source>
        <dbReference type="SAM" id="Phobius"/>
    </source>
</evidence>
<dbReference type="AlphaFoldDB" id="A0A3S1BLV4"/>
<keyword evidence="4 5" id="KW-0472">Membrane</keyword>
<dbReference type="Pfam" id="PF04893">
    <property type="entry name" value="Yip1"/>
    <property type="match status" value="1"/>
</dbReference>
<dbReference type="RefSeq" id="WP_127193408.1">
    <property type="nucleotide sequence ID" value="NZ_RZNY01000015.1"/>
</dbReference>
<protein>
    <submittedName>
        <fullName evidence="7">YIP1 family protein</fullName>
    </submittedName>
</protein>
<gene>
    <name evidence="7" type="ORF">EJP82_17760</name>
</gene>
<feature type="domain" description="Yip1" evidence="6">
    <location>
        <begin position="27"/>
        <end position="213"/>
    </location>
</feature>
<dbReference type="OrthoDB" id="2987623at2"/>
<evidence type="ECO:0000256" key="4">
    <source>
        <dbReference type="ARBA" id="ARBA00023136"/>
    </source>
</evidence>
<keyword evidence="3 5" id="KW-1133">Transmembrane helix</keyword>
<keyword evidence="8" id="KW-1185">Reference proteome</keyword>
<comment type="subcellular location">
    <subcellularLocation>
        <location evidence="1">Membrane</location>
        <topology evidence="1">Multi-pass membrane protein</topology>
    </subcellularLocation>
</comment>
<feature type="transmembrane region" description="Helical" evidence="5">
    <location>
        <begin position="159"/>
        <end position="184"/>
    </location>
</feature>